<reference evidence="9 10" key="1">
    <citation type="journal article" date="2021" name="Cell">
        <title>Tracing the genetic footprints of vertebrate landing in non-teleost ray-finned fishes.</title>
        <authorList>
            <person name="Bi X."/>
            <person name="Wang K."/>
            <person name="Yang L."/>
            <person name="Pan H."/>
            <person name="Jiang H."/>
            <person name="Wei Q."/>
            <person name="Fang M."/>
            <person name="Yu H."/>
            <person name="Zhu C."/>
            <person name="Cai Y."/>
            <person name="He Y."/>
            <person name="Gan X."/>
            <person name="Zeng H."/>
            <person name="Yu D."/>
            <person name="Zhu Y."/>
            <person name="Jiang H."/>
            <person name="Qiu Q."/>
            <person name="Yang H."/>
            <person name="Zhang Y.E."/>
            <person name="Wang W."/>
            <person name="Zhu M."/>
            <person name="He S."/>
            <person name="Zhang G."/>
        </authorList>
    </citation>
    <scope>NUCLEOTIDE SEQUENCE [LARGE SCALE GENOMIC DNA]</scope>
    <source>
        <strain evidence="9">Bchr_013</strain>
    </source>
</reference>
<sequence length="2264" mass="254882">MKGGSKSKVPVSIWCGHQLLEVLQCISSSWTGPDLSVLAVRCYPTLPPRHLQVPGHFWGGMALALTLRSNRSQTCSMGLRSGLFHCEDDQLSFLSPFSAVLGVSQIYMVTIPHHIHGGTVEKVCAHLLQPNETISFTIDLLMERENLTLLEEKIKEKDFYKCIEFQVPMSNEFVGHIKVRLSGKSFEVENKKKVLITPIQSMTFIQTDKPIYKPGQTVLNFVFSYAVLPKYEVVIKLPETVTIKDTQVKVQVCGKYTYGKPVVGSVKLSFCRKALYFWFPREEEKRDICQSFIIMTDKSGCTTQIVELEGYALNSAEYEKIFRADAELTEEGTGVTLQSSSTAKFTHILVNINFEDTPNSYKQGIPFKGKIKVKQADSSPVANEQVFLDISRSGIAEIQVLNTDGNGAAFFSLNTSSWGNDIINLQAYYKKDKETFTHGLIFPRYNIAFLFLKPFYSKSKSFVKIQDLNGELECETEAKIITDYIIKRDELQEGATFVEFFYQVVAKGGIAISGRLQTHLKDGEELRFSSPRELPGGDINLHLQAKPGSLCSVRSVDKSVLLMDSSHELTADVVYNRIPVQKMNGYDHRVEDYEQNLCFNPFLHPIQKRSMYHFLHHSENDIFNIFKSLGLKLLTNSDVKKPVICYAYGHEIQFYAPPGSGVGGVVFPGSQPDFAKETIRKFFPETWIWNLISVGETGVIDLPQTVPDTITEWQADAFCTSPEGFGLAHPIGLTAFQPFFVELTLPYSVVRGEAFQLKASVFNYLSQCIVVKVSPAESSQYNLEPCEGCEYKSCVCADESKVFRWTFTAKALGEVNITVRAEALSTEELCGNEVVSLPDHGRADTVVQKLLVQVKRETIKNNEFIESKTFSLELPEVFVDGSAKASVSVLGDVMGRAMQNMDKLLAMPFGCGEQNMVLFAPNIYILRYLEATGQMTEQIKAKAIRFMESGYQRELNYKHTDGSYSAFGNSDASGNTWLTAFVMKSFGSARRFVFIDPAHISDAKKWLGRHQLENGCFQNVGKLFHSGMKDTVVALQALALYAAQTYKPDGSSTVTISSAQGFQAQFHLDQTNRLLYQERSLQEIPGTYSVQAEGDVCSFVQLALEYNVPPPPDFSIFNITAEAEGQCNSNEKNMLHLKIVVGYNGNRDRTNMVIVNVKLLSGYHVDMLSISRLRHNPLVKRIDKDKGYIDIYLEELVERKPLTLHFRIQEEIAVKNLKPATVRIYDYYQTIFEVSEGINYFLPNPEVSPLPNGSQCKAKEIYMVTIPHRIHGGTKEKVCAHLLQPNETISFTINLKMERRNLILLEEDIKEKDFYKCIEFQVPMSNEFVGHIEVRLRGKSFEAENKKKVLITPIQSMTFIQTDKPIYKPGQTAVLTFVFSYAVLPKYEVVIKLPETVTIKDTQVKVQTDKSGCATQVVELEGYALNSTGYESSFTADAELTEVGTVMHKKTRHSLDIHGDLTAIGCKIKVNQAESSPVANEQVFLDISQSGIRETQVLNTEGNGVAFFSLNTSSWYYSTVRLKAYYKKDNETYTYGLVSPSYHSADLIIKPFYSISKSFVKIQDINGELECETEAKIITDYIIKRDELEEGATFVEFFYQVELRFSSPRELPGGDTNLHLQAKPGSLCSVRSVDKSVLLMDSSHELTADVIYNRIPFQKMNGYSHKVDDYEPNLCFNHFRRPLRKPSKRYFKHYSENIFSIFKTGVIDLPQIVPDTITEWQADAFCTSPEGFGLAHPIGLTAFQPFFVELTLPYSVVRGEAFQLKASVFNYLSQCIVVKVSPAESSQYNLEPCEGCEYKSCVCADESKVFRWTFTAKALGEVNVTVRAEALNTEELCGNEVVAFPDHGRADTVIRKLLVEVRREAVKYNKHTESNTFSLELPEVFVEGSAKASVSVLGDVIGRAMQNLDKLLAMPFGCGEQNMLLFAPNIYILRYLEATGQMTEQIKAKAIRFMESGYQRELNYKHTDGSYSAFGNSDESGNTWLTAFVMKSFGSARRFIFIDPAHISDAKKWLGKHQQENGCFRNVGKLFHSGMKDFILKNSLSCLRSSLNTVTDVYTKILLSYMFTLARDEIARSSLLSFMDKVAVKEDGFLHWERSGSGEKISSVQVEMTSYVLLSLLSGLPLPGFDLTYASSIVQWLFRQQNSYGGFSSTQDTVVALQALALYASQTYKPDGSSTVTISTSQGFQAQFHLDQSNRLLYQERILPEIPGTYSVQAEGDVCSFVQLRRNPLVKRIDKDKGYIDIYLEEVCMANYLNKNIDIK</sequence>
<dbReference type="Gene3D" id="2.60.40.1940">
    <property type="match status" value="1"/>
</dbReference>
<feature type="domain" description="Alpha-2-macroglobulin" evidence="7">
    <location>
        <begin position="686"/>
        <end position="775"/>
    </location>
</feature>
<evidence type="ECO:0000259" key="8">
    <source>
        <dbReference type="SMART" id="SM01361"/>
    </source>
</evidence>
<dbReference type="SUPFAM" id="SSF81296">
    <property type="entry name" value="E set domains"/>
    <property type="match status" value="2"/>
</dbReference>
<proteinExistence type="inferred from homology"/>
<dbReference type="GO" id="GO:0005615">
    <property type="term" value="C:extracellular space"/>
    <property type="evidence" value="ECO:0007669"/>
    <property type="project" value="InterPro"/>
</dbReference>
<dbReference type="InterPro" id="IPR019742">
    <property type="entry name" value="MacrogloblnA2_CS"/>
</dbReference>
<dbReference type="Pfam" id="PF07703">
    <property type="entry name" value="A2M_BRD"/>
    <property type="match status" value="2"/>
</dbReference>
<keyword evidence="5" id="KW-0722">Serine protease inhibitor</keyword>
<dbReference type="SUPFAM" id="SSF48239">
    <property type="entry name" value="Terpenoid cyclases/Protein prenyltransferases"/>
    <property type="match status" value="2"/>
</dbReference>
<dbReference type="Gene3D" id="2.20.130.20">
    <property type="match status" value="2"/>
</dbReference>
<comment type="similarity">
    <text evidence="2">Belongs to the protease inhibitor I39 (alpha-2-macroglobulin) family.</text>
</comment>
<evidence type="ECO:0000256" key="3">
    <source>
        <dbReference type="ARBA" id="ARBA00022525"/>
    </source>
</evidence>
<gene>
    <name evidence="9" type="primary">A2ml1_2</name>
    <name evidence="9" type="ORF">GTO96_0023059</name>
</gene>
<evidence type="ECO:0000259" key="7">
    <source>
        <dbReference type="SMART" id="SM01360"/>
    </source>
</evidence>
<evidence type="ECO:0000256" key="6">
    <source>
        <dbReference type="ARBA" id="ARBA00023157"/>
    </source>
</evidence>
<feature type="domain" description="Alpha-2-macroglobulin" evidence="7">
    <location>
        <begin position="1697"/>
        <end position="1782"/>
    </location>
</feature>
<dbReference type="InterPro" id="IPR013783">
    <property type="entry name" value="Ig-like_fold"/>
</dbReference>
<comment type="caution">
    <text evidence="9">The sequence shown here is derived from an EMBL/GenBank/DDBJ whole genome shotgun (WGS) entry which is preliminary data.</text>
</comment>
<dbReference type="CDD" id="cd02897">
    <property type="entry name" value="A2M_2"/>
    <property type="match status" value="1"/>
</dbReference>
<dbReference type="InterPro" id="IPR050473">
    <property type="entry name" value="A2M/Complement_sys"/>
</dbReference>
<comment type="subcellular location">
    <subcellularLocation>
        <location evidence="1">Secreted</location>
    </subcellularLocation>
</comment>
<keyword evidence="6" id="KW-1015">Disulfide bond</keyword>
<dbReference type="SMART" id="SM01419">
    <property type="entry name" value="Thiol-ester_cl"/>
    <property type="match status" value="2"/>
</dbReference>
<evidence type="ECO:0000256" key="4">
    <source>
        <dbReference type="ARBA" id="ARBA00022690"/>
    </source>
</evidence>
<dbReference type="SUPFAM" id="SSF49410">
    <property type="entry name" value="Alpha-macroglobulin receptor domain"/>
    <property type="match status" value="1"/>
</dbReference>
<feature type="non-terminal residue" evidence="9">
    <location>
        <position position="2264"/>
    </location>
</feature>
<dbReference type="InterPro" id="IPR009048">
    <property type="entry name" value="A-macroglobulin_rcpt-bd"/>
</dbReference>
<dbReference type="EMBL" id="JAATIS010000147">
    <property type="protein sequence ID" value="KAG2469586.1"/>
    <property type="molecule type" value="Genomic_DNA"/>
</dbReference>
<dbReference type="Pfam" id="PF17789">
    <property type="entry name" value="MG4"/>
    <property type="match status" value="2"/>
</dbReference>
<keyword evidence="4" id="KW-0646">Protease inhibitor</keyword>
<name>A0A8X8BVP7_POLSE</name>
<dbReference type="Pfam" id="PF17791">
    <property type="entry name" value="MG3"/>
    <property type="match status" value="1"/>
</dbReference>
<dbReference type="PANTHER" id="PTHR11412:SF171">
    <property type="entry name" value="PREGNANCY ZONE PROTEIN-LIKE PROTEIN"/>
    <property type="match status" value="1"/>
</dbReference>
<evidence type="ECO:0000313" key="10">
    <source>
        <dbReference type="Proteomes" id="UP000886611"/>
    </source>
</evidence>
<dbReference type="GO" id="GO:0004867">
    <property type="term" value="F:serine-type endopeptidase inhibitor activity"/>
    <property type="evidence" value="ECO:0007669"/>
    <property type="project" value="UniProtKB-KW"/>
</dbReference>
<dbReference type="SMART" id="SM01361">
    <property type="entry name" value="A2M_recep"/>
    <property type="match status" value="1"/>
</dbReference>
<evidence type="ECO:0000313" key="9">
    <source>
        <dbReference type="EMBL" id="KAG2469586.1"/>
    </source>
</evidence>
<dbReference type="PROSITE" id="PS00477">
    <property type="entry name" value="ALPHA_2_MACROGLOBULIN"/>
    <property type="match status" value="2"/>
</dbReference>
<dbReference type="InterPro" id="IPR041555">
    <property type="entry name" value="MG3"/>
</dbReference>
<protein>
    <submittedName>
        <fullName evidence="9">A2ML1 protein</fullName>
    </submittedName>
</protein>
<dbReference type="InterPro" id="IPR001599">
    <property type="entry name" value="Macroglobln_a2"/>
</dbReference>
<keyword evidence="3" id="KW-0964">Secreted</keyword>
<organism evidence="9 10">
    <name type="scientific">Polypterus senegalus</name>
    <name type="common">Senegal bichir</name>
    <dbReference type="NCBI Taxonomy" id="55291"/>
    <lineage>
        <taxon>Eukaryota</taxon>
        <taxon>Metazoa</taxon>
        <taxon>Chordata</taxon>
        <taxon>Craniata</taxon>
        <taxon>Vertebrata</taxon>
        <taxon>Euteleostomi</taxon>
        <taxon>Actinopterygii</taxon>
        <taxon>Polypteriformes</taxon>
        <taxon>Polypteridae</taxon>
        <taxon>Polypterus</taxon>
    </lineage>
</organism>
<accession>A0A8X8BVP7</accession>
<dbReference type="InterPro" id="IPR036595">
    <property type="entry name" value="A-macroglobulin_rcpt-bd_sf"/>
</dbReference>
<dbReference type="InterPro" id="IPR040839">
    <property type="entry name" value="MG4"/>
</dbReference>
<dbReference type="InterPro" id="IPR011626">
    <property type="entry name" value="Alpha-macroglobulin_TED"/>
</dbReference>
<dbReference type="Gene3D" id="1.50.10.20">
    <property type="match status" value="3"/>
</dbReference>
<dbReference type="Pfam" id="PF07677">
    <property type="entry name" value="A2M_recep"/>
    <property type="match status" value="1"/>
</dbReference>
<evidence type="ECO:0000256" key="2">
    <source>
        <dbReference type="ARBA" id="ARBA00010952"/>
    </source>
</evidence>
<dbReference type="SMART" id="SM01360">
    <property type="entry name" value="A2M"/>
    <property type="match status" value="2"/>
</dbReference>
<feature type="non-terminal residue" evidence="9">
    <location>
        <position position="1"/>
    </location>
</feature>
<dbReference type="Pfam" id="PF00207">
    <property type="entry name" value="A2M"/>
    <property type="match status" value="2"/>
</dbReference>
<dbReference type="Proteomes" id="UP000886611">
    <property type="component" value="Unassembled WGS sequence"/>
</dbReference>
<dbReference type="InterPro" id="IPR041813">
    <property type="entry name" value="A2M_TED"/>
</dbReference>
<dbReference type="Gene3D" id="2.60.40.690">
    <property type="entry name" value="Alpha-macroglobulin, receptor-binding domain"/>
    <property type="match status" value="1"/>
</dbReference>
<evidence type="ECO:0000256" key="5">
    <source>
        <dbReference type="ARBA" id="ARBA00022900"/>
    </source>
</evidence>
<feature type="domain" description="Alpha-macroglobulin receptor-binding" evidence="8">
    <location>
        <begin position="1150"/>
        <end position="1237"/>
    </location>
</feature>
<dbReference type="InterPro" id="IPR014756">
    <property type="entry name" value="Ig_E-set"/>
</dbReference>
<evidence type="ECO:0000256" key="1">
    <source>
        <dbReference type="ARBA" id="ARBA00004613"/>
    </source>
</evidence>
<dbReference type="InterPro" id="IPR008930">
    <property type="entry name" value="Terpenoid_cyclase/PrenylTrfase"/>
</dbReference>
<dbReference type="Pfam" id="PF07678">
    <property type="entry name" value="TED_complement"/>
    <property type="match status" value="3"/>
</dbReference>
<dbReference type="PANTHER" id="PTHR11412">
    <property type="entry name" value="MACROGLOBULIN / COMPLEMENT"/>
    <property type="match status" value="1"/>
</dbReference>
<dbReference type="Gene3D" id="2.60.40.10">
    <property type="entry name" value="Immunoglobulins"/>
    <property type="match status" value="3"/>
</dbReference>
<dbReference type="InterPro" id="IPR011625">
    <property type="entry name" value="A2M_N_BRD"/>
</dbReference>
<dbReference type="InterPro" id="IPR047565">
    <property type="entry name" value="Alpha-macroglob_thiol-ester_cl"/>
</dbReference>
<keyword evidence="10" id="KW-1185">Reference proteome</keyword>